<evidence type="ECO:0000313" key="3">
    <source>
        <dbReference type="Proteomes" id="UP001500542"/>
    </source>
</evidence>
<feature type="region of interest" description="Disordered" evidence="1">
    <location>
        <begin position="56"/>
        <end position="86"/>
    </location>
</feature>
<comment type="caution">
    <text evidence="2">The sequence shown here is derived from an EMBL/GenBank/DDBJ whole genome shotgun (WGS) entry which is preliminary data.</text>
</comment>
<protein>
    <submittedName>
        <fullName evidence="2">Uncharacterized protein</fullName>
    </submittedName>
</protein>
<feature type="region of interest" description="Disordered" evidence="1">
    <location>
        <begin position="1"/>
        <end position="27"/>
    </location>
</feature>
<dbReference type="Proteomes" id="UP001500542">
    <property type="component" value="Unassembled WGS sequence"/>
</dbReference>
<reference evidence="3" key="1">
    <citation type="journal article" date="2019" name="Int. J. Syst. Evol. Microbiol.">
        <title>The Global Catalogue of Microorganisms (GCM) 10K type strain sequencing project: providing services to taxonomists for standard genome sequencing and annotation.</title>
        <authorList>
            <consortium name="The Broad Institute Genomics Platform"/>
            <consortium name="The Broad Institute Genome Sequencing Center for Infectious Disease"/>
            <person name="Wu L."/>
            <person name="Ma J."/>
        </authorList>
    </citation>
    <scope>NUCLEOTIDE SEQUENCE [LARGE SCALE GENOMIC DNA]</scope>
    <source>
        <strain evidence="3">JCM 10977</strain>
    </source>
</reference>
<accession>A0ABP4C6B3</accession>
<feature type="compositionally biased region" description="Polar residues" evidence="1">
    <location>
        <begin position="56"/>
        <end position="70"/>
    </location>
</feature>
<evidence type="ECO:0000256" key="1">
    <source>
        <dbReference type="SAM" id="MobiDB-lite"/>
    </source>
</evidence>
<proteinExistence type="predicted"/>
<name>A0ABP4C6B3_9ACTN</name>
<feature type="compositionally biased region" description="Polar residues" evidence="1">
    <location>
        <begin position="1"/>
        <end position="16"/>
    </location>
</feature>
<organism evidence="2 3">
    <name type="scientific">Kribbella koreensis</name>
    <dbReference type="NCBI Taxonomy" id="57909"/>
    <lineage>
        <taxon>Bacteria</taxon>
        <taxon>Bacillati</taxon>
        <taxon>Actinomycetota</taxon>
        <taxon>Actinomycetes</taxon>
        <taxon>Propionibacteriales</taxon>
        <taxon>Kribbellaceae</taxon>
        <taxon>Kribbella</taxon>
    </lineage>
</organism>
<sequence>MNDNATRNDGNASIASTIPAITRAPGNGTKLITTARNVPTTMHPTVEQTAICTVRTNAARNSPDPTTARQVANPPVNDSCATNTNG</sequence>
<dbReference type="EMBL" id="BAAAHK010000022">
    <property type="protein sequence ID" value="GAA0961040.1"/>
    <property type="molecule type" value="Genomic_DNA"/>
</dbReference>
<gene>
    <name evidence="2" type="ORF">GCM10009554_76880</name>
</gene>
<keyword evidence="3" id="KW-1185">Reference proteome</keyword>
<evidence type="ECO:0000313" key="2">
    <source>
        <dbReference type="EMBL" id="GAA0961040.1"/>
    </source>
</evidence>